<name>A0A6I2MB04_9BACI</name>
<dbReference type="Pfam" id="PF20038">
    <property type="entry name" value="HTH_59"/>
    <property type="match status" value="1"/>
</dbReference>
<comment type="caution">
    <text evidence="2">The sequence shown here is derived from an EMBL/GenBank/DDBJ whole genome shotgun (WGS) entry which is preliminary data.</text>
</comment>
<proteinExistence type="predicted"/>
<dbReference type="RefSeq" id="WP_070877975.1">
    <property type="nucleotide sequence ID" value="NZ_CAJFZX010000014.1"/>
</dbReference>
<dbReference type="AlphaFoldDB" id="A0A6I2MB04"/>
<accession>A0A6I2MB04</accession>
<dbReference type="EMBL" id="WKKF01000002">
    <property type="protein sequence ID" value="MRX54156.1"/>
    <property type="molecule type" value="Genomic_DNA"/>
</dbReference>
<keyword evidence="3" id="KW-1185">Reference proteome</keyword>
<evidence type="ECO:0000259" key="1">
    <source>
        <dbReference type="Pfam" id="PF20038"/>
    </source>
</evidence>
<dbReference type="Proteomes" id="UP000441585">
    <property type="component" value="Unassembled WGS sequence"/>
</dbReference>
<evidence type="ECO:0000313" key="3">
    <source>
        <dbReference type="Proteomes" id="UP000441585"/>
    </source>
</evidence>
<sequence>MVTLEKNHTNLLDKNIMSSSQACREWGIDDSTLRKRIDQFPRGTIRKFGKTWVVTSEGMQHVFGEKRTGR</sequence>
<reference evidence="2 3" key="1">
    <citation type="submission" date="2019-11" db="EMBL/GenBank/DDBJ databases">
        <title>Bacillus idriensis genome.</title>
        <authorList>
            <person name="Konopka E.N."/>
            <person name="Newman J.D."/>
        </authorList>
    </citation>
    <scope>NUCLEOTIDE SEQUENCE [LARGE SCALE GENOMIC DNA]</scope>
    <source>
        <strain evidence="2 3">DSM 19097</strain>
    </source>
</reference>
<gene>
    <name evidence="2" type="ORF">GJU41_09250</name>
</gene>
<organism evidence="2 3">
    <name type="scientific">Metabacillus idriensis</name>
    <dbReference type="NCBI Taxonomy" id="324768"/>
    <lineage>
        <taxon>Bacteria</taxon>
        <taxon>Bacillati</taxon>
        <taxon>Bacillota</taxon>
        <taxon>Bacilli</taxon>
        <taxon>Bacillales</taxon>
        <taxon>Bacillaceae</taxon>
        <taxon>Metabacillus</taxon>
    </lineage>
</organism>
<evidence type="ECO:0000313" key="2">
    <source>
        <dbReference type="EMBL" id="MRX54156.1"/>
    </source>
</evidence>
<feature type="domain" description="Helix-turn-helix" evidence="1">
    <location>
        <begin position="13"/>
        <end position="67"/>
    </location>
</feature>
<dbReference type="InterPro" id="IPR045403">
    <property type="entry name" value="HTH_59_Firmicutes_type"/>
</dbReference>
<protein>
    <recommendedName>
        <fullName evidence="1">Helix-turn-helix domain-containing protein</fullName>
    </recommendedName>
</protein>